<proteinExistence type="predicted"/>
<feature type="non-terminal residue" evidence="1">
    <location>
        <position position="1"/>
    </location>
</feature>
<comment type="caution">
    <text evidence="1">The sequence shown here is derived from an EMBL/GenBank/DDBJ whole genome shotgun (WGS) entry which is preliminary data.</text>
</comment>
<protein>
    <submittedName>
        <fullName evidence="1">Uncharacterized protein</fullName>
    </submittedName>
</protein>
<dbReference type="Proteomes" id="UP001159427">
    <property type="component" value="Unassembled WGS sequence"/>
</dbReference>
<evidence type="ECO:0000313" key="2">
    <source>
        <dbReference type="Proteomes" id="UP001159427"/>
    </source>
</evidence>
<keyword evidence="2" id="KW-1185">Reference proteome</keyword>
<dbReference type="EMBL" id="CALNXI010000782">
    <property type="protein sequence ID" value="CAH3046809.1"/>
    <property type="molecule type" value="Genomic_DNA"/>
</dbReference>
<name>A0ABN8NBQ4_9CNID</name>
<sequence length="157" mass="18292">VVLTILSACSIIQLAGPCFRVIMEFSSFYLTPRRRFKYSDDEKGHIFIHFAVWYGNCPVDRVDHNMLGESLPDKVFHHNLGMVVYSFENVPANQFHNSDYRKSSYSNLTTHHSLKEKGKIKEINQSTRTTWSLRDVCLTNAAELRDLKMRTLKDEFE</sequence>
<reference evidence="1 2" key="1">
    <citation type="submission" date="2022-05" db="EMBL/GenBank/DDBJ databases">
        <authorList>
            <consortium name="Genoscope - CEA"/>
            <person name="William W."/>
        </authorList>
    </citation>
    <scope>NUCLEOTIDE SEQUENCE [LARGE SCALE GENOMIC DNA]</scope>
</reference>
<evidence type="ECO:0000313" key="1">
    <source>
        <dbReference type="EMBL" id="CAH3046809.1"/>
    </source>
</evidence>
<gene>
    <name evidence="1" type="ORF">PEVE_00041334</name>
</gene>
<accession>A0ABN8NBQ4</accession>
<organism evidence="1 2">
    <name type="scientific">Porites evermanni</name>
    <dbReference type="NCBI Taxonomy" id="104178"/>
    <lineage>
        <taxon>Eukaryota</taxon>
        <taxon>Metazoa</taxon>
        <taxon>Cnidaria</taxon>
        <taxon>Anthozoa</taxon>
        <taxon>Hexacorallia</taxon>
        <taxon>Scleractinia</taxon>
        <taxon>Fungiina</taxon>
        <taxon>Poritidae</taxon>
        <taxon>Porites</taxon>
    </lineage>
</organism>